<protein>
    <submittedName>
        <fullName evidence="2">Uncharacterized protein</fullName>
    </submittedName>
</protein>
<proteinExistence type="predicted"/>
<feature type="region of interest" description="Disordered" evidence="1">
    <location>
        <begin position="1"/>
        <end position="108"/>
    </location>
</feature>
<feature type="compositionally biased region" description="Pro residues" evidence="1">
    <location>
        <begin position="99"/>
        <end position="108"/>
    </location>
</feature>
<organism evidence="2 3">
    <name type="scientific">Macrolepiota fuliginosa MF-IS2</name>
    <dbReference type="NCBI Taxonomy" id="1400762"/>
    <lineage>
        <taxon>Eukaryota</taxon>
        <taxon>Fungi</taxon>
        <taxon>Dikarya</taxon>
        <taxon>Basidiomycota</taxon>
        <taxon>Agaricomycotina</taxon>
        <taxon>Agaricomycetes</taxon>
        <taxon>Agaricomycetidae</taxon>
        <taxon>Agaricales</taxon>
        <taxon>Agaricineae</taxon>
        <taxon>Agaricaceae</taxon>
        <taxon>Macrolepiota</taxon>
    </lineage>
</organism>
<accession>A0A9P5WZ31</accession>
<dbReference type="AlphaFoldDB" id="A0A9P5WZ31"/>
<evidence type="ECO:0000313" key="2">
    <source>
        <dbReference type="EMBL" id="KAF9441783.1"/>
    </source>
</evidence>
<name>A0A9P5WZ31_9AGAR</name>
<dbReference type="Proteomes" id="UP000807342">
    <property type="component" value="Unassembled WGS sequence"/>
</dbReference>
<keyword evidence="3" id="KW-1185">Reference proteome</keyword>
<dbReference type="EMBL" id="MU151788">
    <property type="protein sequence ID" value="KAF9441783.1"/>
    <property type="molecule type" value="Genomic_DNA"/>
</dbReference>
<gene>
    <name evidence="2" type="ORF">P691DRAFT_765894</name>
</gene>
<comment type="caution">
    <text evidence="2">The sequence shown here is derived from an EMBL/GenBank/DDBJ whole genome shotgun (WGS) entry which is preliminary data.</text>
</comment>
<evidence type="ECO:0000256" key="1">
    <source>
        <dbReference type="SAM" id="MobiDB-lite"/>
    </source>
</evidence>
<feature type="compositionally biased region" description="Polar residues" evidence="1">
    <location>
        <begin position="1"/>
        <end position="21"/>
    </location>
</feature>
<evidence type="ECO:0000313" key="3">
    <source>
        <dbReference type="Proteomes" id="UP000807342"/>
    </source>
</evidence>
<sequence length="108" mass="11427">MSALRTASPQQATATNTSNSCIIVKDPPEGLGKPKHMAFAEPKDMEEMQDELEYFDPPADSGQREGPGPPDGNPDGNGDPDNPSDLEDPNDNSQNNANPPNPAPDQGD</sequence>
<reference evidence="2" key="1">
    <citation type="submission" date="2020-11" db="EMBL/GenBank/DDBJ databases">
        <authorList>
            <consortium name="DOE Joint Genome Institute"/>
            <person name="Ahrendt S."/>
            <person name="Riley R."/>
            <person name="Andreopoulos W."/>
            <person name="Labutti K."/>
            <person name="Pangilinan J."/>
            <person name="Ruiz-Duenas F.J."/>
            <person name="Barrasa J.M."/>
            <person name="Sanchez-Garcia M."/>
            <person name="Camarero S."/>
            <person name="Miyauchi S."/>
            <person name="Serrano A."/>
            <person name="Linde D."/>
            <person name="Babiker R."/>
            <person name="Drula E."/>
            <person name="Ayuso-Fernandez I."/>
            <person name="Pacheco R."/>
            <person name="Padilla G."/>
            <person name="Ferreira P."/>
            <person name="Barriuso J."/>
            <person name="Kellner H."/>
            <person name="Castanera R."/>
            <person name="Alfaro M."/>
            <person name="Ramirez L."/>
            <person name="Pisabarro A.G."/>
            <person name="Kuo A."/>
            <person name="Tritt A."/>
            <person name="Lipzen A."/>
            <person name="He G."/>
            <person name="Yan M."/>
            <person name="Ng V."/>
            <person name="Cullen D."/>
            <person name="Martin F."/>
            <person name="Rosso M.-N."/>
            <person name="Henrissat B."/>
            <person name="Hibbett D."/>
            <person name="Martinez A.T."/>
            <person name="Grigoriev I.V."/>
        </authorList>
    </citation>
    <scope>NUCLEOTIDE SEQUENCE</scope>
    <source>
        <strain evidence="2">MF-IS2</strain>
    </source>
</reference>